<dbReference type="SUPFAM" id="SSF52425">
    <property type="entry name" value="Cryptochrome/photolyase, N-terminal domain"/>
    <property type="match status" value="1"/>
</dbReference>
<dbReference type="PRINTS" id="PR00147">
    <property type="entry name" value="DNAPHOTLYASE"/>
</dbReference>
<dbReference type="GO" id="GO:0003904">
    <property type="term" value="F:deoxyribodipyrimidine photo-lyase activity"/>
    <property type="evidence" value="ECO:0007669"/>
    <property type="project" value="TreeGrafter"/>
</dbReference>
<feature type="domain" description="Photolyase/cryptochrome alpha/beta" evidence="5">
    <location>
        <begin position="20"/>
        <end position="153"/>
    </location>
</feature>
<evidence type="ECO:0000256" key="2">
    <source>
        <dbReference type="ARBA" id="ARBA00022827"/>
    </source>
</evidence>
<dbReference type="Pfam" id="PF00875">
    <property type="entry name" value="DNA_photolyase"/>
    <property type="match status" value="1"/>
</dbReference>
<protein>
    <submittedName>
        <fullName evidence="6">Deoxyribodipyrimidine photolyase</fullName>
    </submittedName>
</protein>
<dbReference type="SUPFAM" id="SSF48173">
    <property type="entry name" value="Cryptochrome/photolyase FAD-binding domain"/>
    <property type="match status" value="1"/>
</dbReference>
<dbReference type="STRING" id="159449.B4N89_17425"/>
<keyword evidence="4" id="KW-0157">Chromophore</keyword>
<reference evidence="6 7" key="1">
    <citation type="submission" date="2017-03" db="EMBL/GenBank/DDBJ databases">
        <title>Draft genome sequence of Streptomyces scabrisporus NF3, endophyte isolated from Amphipterygium adstringens.</title>
        <authorList>
            <person name="Vazquez M."/>
            <person name="Ceapa C.D."/>
            <person name="Rodriguez Luna D."/>
            <person name="Sanchez Esquivel S."/>
        </authorList>
    </citation>
    <scope>NUCLEOTIDE SEQUENCE [LARGE SCALE GENOMIC DNA]</scope>
    <source>
        <strain evidence="6 7">NF3</strain>
    </source>
</reference>
<feature type="binding site" evidence="3">
    <location>
        <position position="274"/>
    </location>
    <ligand>
        <name>FAD</name>
        <dbReference type="ChEBI" id="CHEBI:57692"/>
    </ligand>
</feature>
<evidence type="ECO:0000259" key="5">
    <source>
        <dbReference type="PROSITE" id="PS51645"/>
    </source>
</evidence>
<dbReference type="PANTHER" id="PTHR11455">
    <property type="entry name" value="CRYPTOCHROME"/>
    <property type="match status" value="1"/>
</dbReference>
<dbReference type="OrthoDB" id="9772484at2"/>
<organism evidence="6 7">
    <name type="scientific">Embleya scabrispora</name>
    <dbReference type="NCBI Taxonomy" id="159449"/>
    <lineage>
        <taxon>Bacteria</taxon>
        <taxon>Bacillati</taxon>
        <taxon>Actinomycetota</taxon>
        <taxon>Actinomycetes</taxon>
        <taxon>Kitasatosporales</taxon>
        <taxon>Streptomycetaceae</taxon>
        <taxon>Embleya</taxon>
    </lineage>
</organism>
<dbReference type="PANTHER" id="PTHR11455:SF9">
    <property type="entry name" value="CRYPTOCHROME CIRCADIAN CLOCK 5 ISOFORM X1"/>
    <property type="match status" value="1"/>
</dbReference>
<comment type="caution">
    <text evidence="6">The sequence shown here is derived from an EMBL/GenBank/DDBJ whole genome shotgun (WGS) entry which is preliminary data.</text>
</comment>
<proteinExistence type="inferred from homology"/>
<dbReference type="InterPro" id="IPR014729">
    <property type="entry name" value="Rossmann-like_a/b/a_fold"/>
</dbReference>
<dbReference type="InterPro" id="IPR006050">
    <property type="entry name" value="DNA_photolyase_N"/>
</dbReference>
<evidence type="ECO:0000256" key="4">
    <source>
        <dbReference type="RuleBase" id="RU004182"/>
    </source>
</evidence>
<dbReference type="GO" id="GO:0009416">
    <property type="term" value="P:response to light stimulus"/>
    <property type="evidence" value="ECO:0007669"/>
    <property type="project" value="TreeGrafter"/>
</dbReference>
<feature type="binding site" evidence="3">
    <location>
        <begin position="377"/>
        <end position="379"/>
    </location>
    <ligand>
        <name>FAD</name>
        <dbReference type="ChEBI" id="CHEBI:57692"/>
    </ligand>
</feature>
<sequence>MPLPSRKTSGPAESTDRVRRIHVLWLRRDLRLSDHPALHAAAGTGFPGTGDGAPARVLPLFVLDPAVWDAAGPARRAHLARSLHALDADLREAGGRLVVRAGEPTRVLPALVRESGAAEVHVTADFGPYGRIRDAAVAEALDVPFRATGSPYAVAPGRVRKADGTPYRVFTPFQRAWAEHGWREPLPRPTDLAWAHAASDDPPTAPEPAGVDLPEAGERAALAAWRGFRAHGLDRYRELRDRPDLPGTSRLSVHLKFGEIHPRTLLADCPDTTFRSELAWREFYGDVLWHHPETVHEYLNRDMAGMAYDTGPDADALFDAWRAGKTGFPFVDAGMRQLLAEGWMHNRVRMVVASFLVKDLHQEWTRGAAHFMRHLVDGDPASNSHGWQWTAGCGTDASPWFRVFNPIQQGRRFDPEGDYVRRYVPELRHIAGRAVHEPWRIGVDGYPDPIVEHAEERRVALDRYQAIRR</sequence>
<comment type="similarity">
    <text evidence="4">Belongs to the DNA photolyase family.</text>
</comment>
<dbReference type="Gene3D" id="1.25.40.80">
    <property type="match status" value="1"/>
</dbReference>
<evidence type="ECO:0000256" key="3">
    <source>
        <dbReference type="PIRSR" id="PIRSR602081-1"/>
    </source>
</evidence>
<dbReference type="AlphaFoldDB" id="A0A1T3P0S4"/>
<keyword evidence="2 3" id="KW-0274">FAD</keyword>
<dbReference type="GO" id="GO:0071949">
    <property type="term" value="F:FAD binding"/>
    <property type="evidence" value="ECO:0007669"/>
    <property type="project" value="TreeGrafter"/>
</dbReference>
<evidence type="ECO:0000313" key="7">
    <source>
        <dbReference type="Proteomes" id="UP000190037"/>
    </source>
</evidence>
<dbReference type="InterPro" id="IPR002081">
    <property type="entry name" value="Cryptochrome/DNA_photolyase_1"/>
</dbReference>
<dbReference type="InterPro" id="IPR036155">
    <property type="entry name" value="Crypto/Photolyase_N_sf"/>
</dbReference>
<dbReference type="Proteomes" id="UP000190037">
    <property type="component" value="Unassembled WGS sequence"/>
</dbReference>
<keyword evidence="7" id="KW-1185">Reference proteome</keyword>
<keyword evidence="6" id="KW-0456">Lyase</keyword>
<feature type="binding site" evidence="3">
    <location>
        <begin position="248"/>
        <end position="252"/>
    </location>
    <ligand>
        <name>FAD</name>
        <dbReference type="ChEBI" id="CHEBI:57692"/>
    </ligand>
</feature>
<name>A0A1T3P0S4_9ACTN</name>
<gene>
    <name evidence="6" type="ORF">B4N89_17425</name>
</gene>
<evidence type="ECO:0000256" key="1">
    <source>
        <dbReference type="ARBA" id="ARBA00022630"/>
    </source>
</evidence>
<comment type="cofactor">
    <cofactor evidence="3">
        <name>FAD</name>
        <dbReference type="ChEBI" id="CHEBI:57692"/>
    </cofactor>
    <text evidence="3">Binds 1 FAD per subunit.</text>
</comment>
<dbReference type="EMBL" id="MWQN01000001">
    <property type="protein sequence ID" value="OPC82480.1"/>
    <property type="molecule type" value="Genomic_DNA"/>
</dbReference>
<dbReference type="InterPro" id="IPR036134">
    <property type="entry name" value="Crypto/Photolyase_FAD-like_sf"/>
</dbReference>
<keyword evidence="1 3" id="KW-0285">Flavoprotein</keyword>
<evidence type="ECO:0000313" key="6">
    <source>
        <dbReference type="EMBL" id="OPC82480.1"/>
    </source>
</evidence>
<dbReference type="Gene3D" id="1.10.579.10">
    <property type="entry name" value="DNA Cyclobutane Dipyrimidine Photolyase, subunit A, domain 3"/>
    <property type="match status" value="1"/>
</dbReference>
<feature type="binding site" evidence="3">
    <location>
        <position position="236"/>
    </location>
    <ligand>
        <name>FAD</name>
        <dbReference type="ChEBI" id="CHEBI:57692"/>
    </ligand>
</feature>
<dbReference type="Pfam" id="PF03441">
    <property type="entry name" value="FAD_binding_7"/>
    <property type="match status" value="1"/>
</dbReference>
<dbReference type="InterPro" id="IPR005101">
    <property type="entry name" value="Cryptochr/Photolyase_FAD-bd"/>
</dbReference>
<feature type="binding site" evidence="3">
    <location>
        <begin position="277"/>
        <end position="284"/>
    </location>
    <ligand>
        <name>FAD</name>
        <dbReference type="ChEBI" id="CHEBI:57692"/>
    </ligand>
</feature>
<dbReference type="Gene3D" id="3.40.50.620">
    <property type="entry name" value="HUPs"/>
    <property type="match status" value="1"/>
</dbReference>
<accession>A0A1T3P0S4</accession>
<dbReference type="PROSITE" id="PS51645">
    <property type="entry name" value="PHR_CRY_ALPHA_BETA"/>
    <property type="match status" value="1"/>
</dbReference>
<dbReference type="GO" id="GO:0003677">
    <property type="term" value="F:DNA binding"/>
    <property type="evidence" value="ECO:0007669"/>
    <property type="project" value="TreeGrafter"/>
</dbReference>